<evidence type="ECO:0000313" key="2">
    <source>
        <dbReference type="EMBL" id="ACG49002.1"/>
    </source>
</evidence>
<dbReference type="AlphaFoldDB" id="B6UI19"/>
<feature type="region of interest" description="Disordered" evidence="1">
    <location>
        <begin position="1"/>
        <end position="67"/>
    </location>
</feature>
<evidence type="ECO:0000256" key="1">
    <source>
        <dbReference type="SAM" id="MobiDB-lite"/>
    </source>
</evidence>
<organism evidence="2">
    <name type="scientific">Zea mays</name>
    <name type="common">Maize</name>
    <dbReference type="NCBI Taxonomy" id="4577"/>
    <lineage>
        <taxon>Eukaryota</taxon>
        <taxon>Viridiplantae</taxon>
        <taxon>Streptophyta</taxon>
        <taxon>Embryophyta</taxon>
        <taxon>Tracheophyta</taxon>
        <taxon>Spermatophyta</taxon>
        <taxon>Magnoliopsida</taxon>
        <taxon>Liliopsida</taxon>
        <taxon>Poales</taxon>
        <taxon>Poaceae</taxon>
        <taxon>PACMAD clade</taxon>
        <taxon>Panicoideae</taxon>
        <taxon>Andropogonodae</taxon>
        <taxon>Andropogoneae</taxon>
        <taxon>Tripsacinae</taxon>
        <taxon>Zea</taxon>
    </lineage>
</organism>
<proteinExistence type="evidence at transcript level"/>
<dbReference type="EMBL" id="EU976884">
    <property type="protein sequence ID" value="ACG49002.1"/>
    <property type="molecule type" value="mRNA"/>
</dbReference>
<name>B6UI19_MAIZE</name>
<accession>B6UI19</accession>
<protein>
    <submittedName>
        <fullName evidence="2">Uncharacterized protein</fullName>
    </submittedName>
</protein>
<sequence>MHEIDAGSVDEHSTKSDEEYEDLAMRDVMESGDWSDDEQQGVSKTKNSPTLEYSIHGSGAAEDDGINGRYHHNLDLFLKMSKEVVASNRMPCASS</sequence>
<feature type="compositionally biased region" description="Basic and acidic residues" evidence="1">
    <location>
        <begin position="1"/>
        <end position="29"/>
    </location>
</feature>
<reference evidence="2" key="1">
    <citation type="journal article" date="2009" name="Plant Mol. Biol.">
        <title>Insights into corn genes derived from large-scale cDNA sequencing.</title>
        <authorList>
            <person name="Alexandrov N.N."/>
            <person name="Brover V.V."/>
            <person name="Freidin S."/>
            <person name="Troukhan M.E."/>
            <person name="Tatarinova T.V."/>
            <person name="Zhang H."/>
            <person name="Swaller T.J."/>
            <person name="Lu Y.P."/>
            <person name="Bouck J."/>
            <person name="Flavell R.B."/>
            <person name="Feldmann K.A."/>
        </authorList>
    </citation>
    <scope>NUCLEOTIDE SEQUENCE</scope>
</reference>
<dbReference type="ExpressionAtlas" id="B6UI19">
    <property type="expression patterns" value="baseline and differential"/>
</dbReference>
<feature type="compositionally biased region" description="Polar residues" evidence="1">
    <location>
        <begin position="40"/>
        <end position="51"/>
    </location>
</feature>